<sequence length="127" mass="14094">MFNRAHDFTIRGGTFNNAGRDLNLSIYEERGLRSLYHYTSTSASFDAGARYPPPLCHPGTRTAILQDLERWANTPTGPGNPKVRWLYGPAGAGKSAIAQTFTQTCANNETLIGSFFFWRSDSTRNNS</sequence>
<keyword evidence="1" id="KW-0677">Repeat</keyword>
<evidence type="ECO:0000313" key="4">
    <source>
        <dbReference type="Proteomes" id="UP000053593"/>
    </source>
</evidence>
<accession>A0A0D0CVN3</accession>
<name>A0A0D0CVN3_9AGAR</name>
<evidence type="ECO:0000313" key="3">
    <source>
        <dbReference type="EMBL" id="KIK60073.1"/>
    </source>
</evidence>
<dbReference type="SUPFAM" id="SSF52540">
    <property type="entry name" value="P-loop containing nucleoside triphosphate hydrolases"/>
    <property type="match status" value="1"/>
</dbReference>
<dbReference type="InterPro" id="IPR027417">
    <property type="entry name" value="P-loop_NTPase"/>
</dbReference>
<dbReference type="OrthoDB" id="2928561at2759"/>
<evidence type="ECO:0000256" key="1">
    <source>
        <dbReference type="ARBA" id="ARBA00022737"/>
    </source>
</evidence>
<evidence type="ECO:0000259" key="2">
    <source>
        <dbReference type="Pfam" id="PF24883"/>
    </source>
</evidence>
<dbReference type="Proteomes" id="UP000053593">
    <property type="component" value="Unassembled WGS sequence"/>
</dbReference>
<dbReference type="HOGENOM" id="CLU_000288_6_8_1"/>
<dbReference type="Pfam" id="PF24883">
    <property type="entry name" value="NPHP3_N"/>
    <property type="match status" value="1"/>
</dbReference>
<dbReference type="InterPro" id="IPR056884">
    <property type="entry name" value="NPHP3-like_N"/>
</dbReference>
<keyword evidence="4" id="KW-1185">Reference proteome</keyword>
<dbReference type="EMBL" id="KN834777">
    <property type="protein sequence ID" value="KIK60073.1"/>
    <property type="molecule type" value="Genomic_DNA"/>
</dbReference>
<proteinExistence type="predicted"/>
<reference evidence="3 4" key="1">
    <citation type="submission" date="2014-04" db="EMBL/GenBank/DDBJ databases">
        <title>Evolutionary Origins and Diversification of the Mycorrhizal Mutualists.</title>
        <authorList>
            <consortium name="DOE Joint Genome Institute"/>
            <consortium name="Mycorrhizal Genomics Consortium"/>
            <person name="Kohler A."/>
            <person name="Kuo A."/>
            <person name="Nagy L.G."/>
            <person name="Floudas D."/>
            <person name="Copeland A."/>
            <person name="Barry K.W."/>
            <person name="Cichocki N."/>
            <person name="Veneault-Fourrey C."/>
            <person name="LaButti K."/>
            <person name="Lindquist E.A."/>
            <person name="Lipzen A."/>
            <person name="Lundell T."/>
            <person name="Morin E."/>
            <person name="Murat C."/>
            <person name="Riley R."/>
            <person name="Ohm R."/>
            <person name="Sun H."/>
            <person name="Tunlid A."/>
            <person name="Henrissat B."/>
            <person name="Grigoriev I.V."/>
            <person name="Hibbett D.S."/>
            <person name="Martin F."/>
        </authorList>
    </citation>
    <scope>NUCLEOTIDE SEQUENCE [LARGE SCALE GENOMIC DNA]</scope>
    <source>
        <strain evidence="3 4">FD-317 M1</strain>
    </source>
</reference>
<protein>
    <recommendedName>
        <fullName evidence="2">Nephrocystin 3-like N-terminal domain-containing protein</fullName>
    </recommendedName>
</protein>
<dbReference type="AlphaFoldDB" id="A0A0D0CVN3"/>
<gene>
    <name evidence="3" type="ORF">GYMLUDRAFT_168682</name>
</gene>
<feature type="domain" description="Nephrocystin 3-like N-terminal" evidence="2">
    <location>
        <begin position="59"/>
        <end position="126"/>
    </location>
</feature>
<organism evidence="3 4">
    <name type="scientific">Collybiopsis luxurians FD-317 M1</name>
    <dbReference type="NCBI Taxonomy" id="944289"/>
    <lineage>
        <taxon>Eukaryota</taxon>
        <taxon>Fungi</taxon>
        <taxon>Dikarya</taxon>
        <taxon>Basidiomycota</taxon>
        <taxon>Agaricomycotina</taxon>
        <taxon>Agaricomycetes</taxon>
        <taxon>Agaricomycetidae</taxon>
        <taxon>Agaricales</taxon>
        <taxon>Marasmiineae</taxon>
        <taxon>Omphalotaceae</taxon>
        <taxon>Collybiopsis</taxon>
        <taxon>Collybiopsis luxurians</taxon>
    </lineage>
</organism>